<comment type="caution">
    <text evidence="2">The sequence shown here is derived from an EMBL/GenBank/DDBJ whole genome shotgun (WGS) entry which is preliminary data.</text>
</comment>
<gene>
    <name evidence="2" type="ORF">C0Z20_18135</name>
</gene>
<dbReference type="RefSeq" id="WP_018442485.1">
    <property type="nucleotide sequence ID" value="NZ_KB890187.1"/>
</dbReference>
<keyword evidence="1" id="KW-0472">Membrane</keyword>
<reference evidence="2 3" key="1">
    <citation type="submission" date="2018-01" db="EMBL/GenBank/DDBJ databases">
        <title>Whole genome analyses suggest that Burkholderia sensu lato contains two further novel genera in the rhizoxinica-symbiotica group Mycetohabitans gen. nov., and Trinickia gen. nov.: implications for the evolution of diazotrophy and nodulation in the Burkholderiaceae.</title>
        <authorList>
            <person name="Estrada-de los Santos P."/>
            <person name="Palmer M."/>
            <person name="Chavez-Ramirez B."/>
            <person name="Beukes C."/>
            <person name="Steenkamp E.T."/>
            <person name="Hirsch A.M."/>
            <person name="Manyaka P."/>
            <person name="Maluk M."/>
            <person name="Lafos M."/>
            <person name="Crook M."/>
            <person name="Gross E."/>
            <person name="Simon M.F."/>
            <person name="Bueno dos Reis Junior F."/>
            <person name="Poole P.S."/>
            <person name="Venter S.N."/>
            <person name="James E.K."/>
        </authorList>
    </citation>
    <scope>NUCLEOTIDE SEQUENCE [LARGE SCALE GENOMIC DNA]</scope>
    <source>
        <strain evidence="2 3">JPY 581</strain>
    </source>
</reference>
<dbReference type="AlphaFoldDB" id="A0A2N7X104"/>
<keyword evidence="1" id="KW-1133">Transmembrane helix</keyword>
<name>A0A2N7X104_9BURK</name>
<protein>
    <recommendedName>
        <fullName evidence="4">Type IV pilus modification protein PilV</fullName>
    </recommendedName>
</protein>
<organism evidence="2 3">
    <name type="scientific">Trinickia symbiotica</name>
    <dbReference type="NCBI Taxonomy" id="863227"/>
    <lineage>
        <taxon>Bacteria</taxon>
        <taxon>Pseudomonadati</taxon>
        <taxon>Pseudomonadota</taxon>
        <taxon>Betaproteobacteria</taxon>
        <taxon>Burkholderiales</taxon>
        <taxon>Burkholderiaceae</taxon>
        <taxon>Trinickia</taxon>
    </lineage>
</organism>
<keyword evidence="1" id="KW-0812">Transmembrane</keyword>
<evidence type="ECO:0000256" key="1">
    <source>
        <dbReference type="SAM" id="Phobius"/>
    </source>
</evidence>
<accession>A0A2N7X104</accession>
<proteinExistence type="predicted"/>
<sequence>MSNRALPARRFSEFVPVLPGDFPKVHRHGHASRRAQEEGGSLLEVLVALALAAITIAGAVASQLRVGQAERAAARREEATMIAASIAAAMRDPPSGSHALPHWQAVAASALPQAQVSIVDHAPGIALAVVEWAEPLDSPSSRAPSARIDCANGSGRGRPSAACSAIPFVR</sequence>
<keyword evidence="3" id="KW-1185">Reference proteome</keyword>
<evidence type="ECO:0000313" key="2">
    <source>
        <dbReference type="EMBL" id="PMS35409.1"/>
    </source>
</evidence>
<evidence type="ECO:0008006" key="4">
    <source>
        <dbReference type="Google" id="ProtNLM"/>
    </source>
</evidence>
<evidence type="ECO:0000313" key="3">
    <source>
        <dbReference type="Proteomes" id="UP000235777"/>
    </source>
</evidence>
<dbReference type="EMBL" id="PNYC01000011">
    <property type="protein sequence ID" value="PMS35409.1"/>
    <property type="molecule type" value="Genomic_DNA"/>
</dbReference>
<dbReference type="Proteomes" id="UP000235777">
    <property type="component" value="Unassembled WGS sequence"/>
</dbReference>
<feature type="transmembrane region" description="Helical" evidence="1">
    <location>
        <begin position="42"/>
        <end position="61"/>
    </location>
</feature>
<dbReference type="STRING" id="863227.GCA_000373005_03887"/>